<dbReference type="PANTHER" id="PTHR43394">
    <property type="entry name" value="ATP-DEPENDENT PERMEASE MDL1, MITOCHONDRIAL"/>
    <property type="match status" value="1"/>
</dbReference>
<keyword evidence="4 9" id="KW-0812">Transmembrane</keyword>
<dbReference type="InterPro" id="IPR003439">
    <property type="entry name" value="ABC_transporter-like_ATP-bd"/>
</dbReference>
<dbReference type="FunFam" id="3.40.50.300:FF:000221">
    <property type="entry name" value="Multidrug ABC transporter ATP-binding protein"/>
    <property type="match status" value="1"/>
</dbReference>
<evidence type="ECO:0000259" key="10">
    <source>
        <dbReference type="PROSITE" id="PS50893"/>
    </source>
</evidence>
<feature type="transmembrane region" description="Helical" evidence="9">
    <location>
        <begin position="287"/>
        <end position="314"/>
    </location>
</feature>
<keyword evidence="7 9" id="KW-1133">Transmembrane helix</keyword>
<evidence type="ECO:0000256" key="8">
    <source>
        <dbReference type="ARBA" id="ARBA00023136"/>
    </source>
</evidence>
<dbReference type="Proteomes" id="UP000319836">
    <property type="component" value="Unassembled WGS sequence"/>
</dbReference>
<keyword evidence="8 9" id="KW-0472">Membrane</keyword>
<dbReference type="GO" id="GO:0005524">
    <property type="term" value="F:ATP binding"/>
    <property type="evidence" value="ECO:0007669"/>
    <property type="project" value="UniProtKB-KW"/>
</dbReference>
<feature type="transmembrane region" description="Helical" evidence="9">
    <location>
        <begin position="141"/>
        <end position="161"/>
    </location>
</feature>
<dbReference type="InterPro" id="IPR036640">
    <property type="entry name" value="ABC1_TM_sf"/>
</dbReference>
<dbReference type="PANTHER" id="PTHR43394:SF1">
    <property type="entry name" value="ATP-BINDING CASSETTE SUB-FAMILY B MEMBER 10, MITOCHONDRIAL"/>
    <property type="match status" value="1"/>
</dbReference>
<evidence type="ECO:0000256" key="2">
    <source>
        <dbReference type="ARBA" id="ARBA00022448"/>
    </source>
</evidence>
<comment type="subcellular location">
    <subcellularLocation>
        <location evidence="1">Cell membrane</location>
        <topology evidence="1">Multi-pass membrane protein</topology>
    </subcellularLocation>
</comment>
<evidence type="ECO:0000256" key="5">
    <source>
        <dbReference type="ARBA" id="ARBA00022741"/>
    </source>
</evidence>
<dbReference type="Pfam" id="PF00664">
    <property type="entry name" value="ABC_membrane"/>
    <property type="match status" value="1"/>
</dbReference>
<dbReference type="InterPro" id="IPR011527">
    <property type="entry name" value="ABC1_TM_dom"/>
</dbReference>
<evidence type="ECO:0000313" key="12">
    <source>
        <dbReference type="EMBL" id="TMQ68998.1"/>
    </source>
</evidence>
<evidence type="ECO:0000256" key="9">
    <source>
        <dbReference type="SAM" id="Phobius"/>
    </source>
</evidence>
<dbReference type="Gene3D" id="1.20.1560.10">
    <property type="entry name" value="ABC transporter type 1, transmembrane domain"/>
    <property type="match status" value="1"/>
</dbReference>
<dbReference type="CDD" id="cd18541">
    <property type="entry name" value="ABC_6TM_TmrB_like"/>
    <property type="match status" value="1"/>
</dbReference>
<sequence length="595" mass="65042">MRELPTSRSLRSRLLPYLARHRRGLAWGLSALLATNVVALIQPQVLRHAVDDLYGGVTAAKLGRYALVLFGIAVVSGVFKYAMRLTVIGISRRIEYDLRNDLFAHLQRLPLEHFQRARIGEIMSRATNDLAAVRMMLGPGVMYLANTCVVAVISLGFMLAINPWLTLLSLLPLPIVTLMVWTFGDQIHRRFESIQGHFAGISARVQENLAGVRVVRSYAREAHEIEAFRVLNEEYARRNLELIRVSNLELIRVSGVFHPALAFLSGLAALIALYVGGRDVMTGRITLGQFVAFTVYLGMLNWPVVALGWVVNLFQRGAASFGRLAELLEQAPAITSLPGALSPARCRGALSFRHLTFAFPGAAEQALRDVSFEVPAGRTVAIVGGTGSGKSTVLALVPRVFDPPPDTVLLDGRDVRTLDLAWLRGHIAYVPQDAFLFSASVADNIAYGVERATPEQIAAAARVAHFEDDARGLPAGFETRVGERGITLSGGQKQRVTLARAVLRDAPVLLLDDCLSSVDTHTEEAILQALRAVMRGRTTLIVSHRVSAVREADQILVLDEGAIAERGTHDQLVAAGGRYARLVRDQQLEEELRAS</sequence>
<evidence type="ECO:0000256" key="4">
    <source>
        <dbReference type="ARBA" id="ARBA00022692"/>
    </source>
</evidence>
<dbReference type="Pfam" id="PF00005">
    <property type="entry name" value="ABC_tran"/>
    <property type="match status" value="1"/>
</dbReference>
<dbReference type="InterPro" id="IPR039421">
    <property type="entry name" value="Type_1_exporter"/>
</dbReference>
<keyword evidence="6 12" id="KW-0067">ATP-binding</keyword>
<name>A0A538TZG6_UNCEI</name>
<feature type="domain" description="ABC transmembrane type-1" evidence="11">
    <location>
        <begin position="26"/>
        <end position="316"/>
    </location>
</feature>
<protein>
    <submittedName>
        <fullName evidence="12">ABC transporter ATP-binding protein</fullName>
    </submittedName>
</protein>
<dbReference type="SUPFAM" id="SSF90123">
    <property type="entry name" value="ABC transporter transmembrane region"/>
    <property type="match status" value="1"/>
</dbReference>
<dbReference type="GO" id="GO:0016887">
    <property type="term" value="F:ATP hydrolysis activity"/>
    <property type="evidence" value="ECO:0007669"/>
    <property type="project" value="InterPro"/>
</dbReference>
<evidence type="ECO:0000313" key="13">
    <source>
        <dbReference type="Proteomes" id="UP000319836"/>
    </source>
</evidence>
<dbReference type="InterPro" id="IPR027417">
    <property type="entry name" value="P-loop_NTPase"/>
</dbReference>
<feature type="transmembrane region" description="Helical" evidence="9">
    <location>
        <begin position="63"/>
        <end position="83"/>
    </location>
</feature>
<evidence type="ECO:0000256" key="7">
    <source>
        <dbReference type="ARBA" id="ARBA00022989"/>
    </source>
</evidence>
<gene>
    <name evidence="12" type="ORF">E6K80_13170</name>
</gene>
<keyword evidence="5" id="KW-0547">Nucleotide-binding</keyword>
<dbReference type="SUPFAM" id="SSF52540">
    <property type="entry name" value="P-loop containing nucleoside triphosphate hydrolases"/>
    <property type="match status" value="1"/>
</dbReference>
<dbReference type="PROSITE" id="PS50929">
    <property type="entry name" value="ABC_TM1F"/>
    <property type="match status" value="1"/>
</dbReference>
<feature type="domain" description="ABC transporter" evidence="10">
    <location>
        <begin position="350"/>
        <end position="585"/>
    </location>
</feature>
<keyword evidence="2" id="KW-0813">Transport</keyword>
<evidence type="ECO:0000256" key="6">
    <source>
        <dbReference type="ARBA" id="ARBA00022840"/>
    </source>
</evidence>
<evidence type="ECO:0000259" key="11">
    <source>
        <dbReference type="PROSITE" id="PS50929"/>
    </source>
</evidence>
<dbReference type="PROSITE" id="PS50893">
    <property type="entry name" value="ABC_TRANSPORTER_2"/>
    <property type="match status" value="1"/>
</dbReference>
<dbReference type="EMBL" id="VBPA01000353">
    <property type="protein sequence ID" value="TMQ68998.1"/>
    <property type="molecule type" value="Genomic_DNA"/>
</dbReference>
<evidence type="ECO:0000256" key="1">
    <source>
        <dbReference type="ARBA" id="ARBA00004651"/>
    </source>
</evidence>
<dbReference type="GO" id="GO:0005886">
    <property type="term" value="C:plasma membrane"/>
    <property type="evidence" value="ECO:0007669"/>
    <property type="project" value="UniProtKB-SubCell"/>
</dbReference>
<dbReference type="GO" id="GO:0015421">
    <property type="term" value="F:ABC-type oligopeptide transporter activity"/>
    <property type="evidence" value="ECO:0007669"/>
    <property type="project" value="TreeGrafter"/>
</dbReference>
<reference evidence="12 13" key="1">
    <citation type="journal article" date="2019" name="Nat. Microbiol.">
        <title>Mediterranean grassland soil C-N compound turnover is dependent on rainfall and depth, and is mediated by genomically divergent microorganisms.</title>
        <authorList>
            <person name="Diamond S."/>
            <person name="Andeer P.F."/>
            <person name="Li Z."/>
            <person name="Crits-Christoph A."/>
            <person name="Burstein D."/>
            <person name="Anantharaman K."/>
            <person name="Lane K.R."/>
            <person name="Thomas B.C."/>
            <person name="Pan C."/>
            <person name="Northen T.R."/>
            <person name="Banfield J.F."/>
        </authorList>
    </citation>
    <scope>NUCLEOTIDE SEQUENCE [LARGE SCALE GENOMIC DNA]</scope>
    <source>
        <strain evidence="12">WS_10</strain>
    </source>
</reference>
<organism evidence="12 13">
    <name type="scientific">Eiseniibacteriota bacterium</name>
    <dbReference type="NCBI Taxonomy" id="2212470"/>
    <lineage>
        <taxon>Bacteria</taxon>
        <taxon>Candidatus Eiseniibacteriota</taxon>
    </lineage>
</organism>
<feature type="transmembrane region" description="Helical" evidence="9">
    <location>
        <begin position="167"/>
        <end position="184"/>
    </location>
</feature>
<proteinExistence type="predicted"/>
<dbReference type="AlphaFoldDB" id="A0A538TZG6"/>
<comment type="caution">
    <text evidence="12">The sequence shown here is derived from an EMBL/GenBank/DDBJ whole genome shotgun (WGS) entry which is preliminary data.</text>
</comment>
<dbReference type="SMART" id="SM00382">
    <property type="entry name" value="AAA"/>
    <property type="match status" value="1"/>
</dbReference>
<dbReference type="InterPro" id="IPR003593">
    <property type="entry name" value="AAA+_ATPase"/>
</dbReference>
<feature type="transmembrane region" description="Helical" evidence="9">
    <location>
        <begin position="256"/>
        <end position="275"/>
    </location>
</feature>
<evidence type="ECO:0000256" key="3">
    <source>
        <dbReference type="ARBA" id="ARBA00022475"/>
    </source>
</evidence>
<dbReference type="Gene3D" id="3.40.50.300">
    <property type="entry name" value="P-loop containing nucleotide triphosphate hydrolases"/>
    <property type="match status" value="1"/>
</dbReference>
<dbReference type="PROSITE" id="PS00211">
    <property type="entry name" value="ABC_TRANSPORTER_1"/>
    <property type="match status" value="1"/>
</dbReference>
<dbReference type="InterPro" id="IPR017871">
    <property type="entry name" value="ABC_transporter-like_CS"/>
</dbReference>
<accession>A0A538TZG6</accession>
<keyword evidence="3" id="KW-1003">Cell membrane</keyword>